<comment type="caution">
    <text evidence="8">The sequence shown here is derived from an EMBL/GenBank/DDBJ whole genome shotgun (WGS) entry which is preliminary data.</text>
</comment>
<dbReference type="OrthoDB" id="510958at2759"/>
<gene>
    <name evidence="8" type="ORF">CYY_008659</name>
</gene>
<sequence>MDSGSTKVLLSSTTNVGVKRKSTNNIPSYSTSNILSNGNISYINGNNSFLGPMVSAQFNGVCTKCGGKKRHTKTCIYKRNDDDEILSTNKDVIQRLDVAALKRYKKYYKLKTKHNSSKAELASAVRTHFDCMPVNEGEIIENFMFKVKSVPNQAF</sequence>
<evidence type="ECO:0000256" key="6">
    <source>
        <dbReference type="ARBA" id="ARBA00023242"/>
    </source>
</evidence>
<reference evidence="8" key="1">
    <citation type="submission" date="2020-01" db="EMBL/GenBank/DDBJ databases">
        <title>Development of genomics and gene disruption for Polysphondylium violaceum indicates a role for the polyketide synthase stlB in stalk morphogenesis.</title>
        <authorList>
            <person name="Narita B."/>
            <person name="Kawabe Y."/>
            <person name="Kin K."/>
            <person name="Saito T."/>
            <person name="Gibbs R."/>
            <person name="Kuspa A."/>
            <person name="Muzny D."/>
            <person name="Queller D."/>
            <person name="Richards S."/>
            <person name="Strassman J."/>
            <person name="Sucgang R."/>
            <person name="Worley K."/>
            <person name="Schaap P."/>
        </authorList>
    </citation>
    <scope>NUCLEOTIDE SEQUENCE</scope>
    <source>
        <strain evidence="8">QSvi11</strain>
    </source>
</reference>
<evidence type="ECO:0000256" key="5">
    <source>
        <dbReference type="ARBA" id="ARBA00023163"/>
    </source>
</evidence>
<organism evidence="8 9">
    <name type="scientific">Polysphondylium violaceum</name>
    <dbReference type="NCBI Taxonomy" id="133409"/>
    <lineage>
        <taxon>Eukaryota</taxon>
        <taxon>Amoebozoa</taxon>
        <taxon>Evosea</taxon>
        <taxon>Eumycetozoa</taxon>
        <taxon>Dictyostelia</taxon>
        <taxon>Dictyosteliales</taxon>
        <taxon>Dictyosteliaceae</taxon>
        <taxon>Polysphondylium</taxon>
    </lineage>
</organism>
<dbReference type="Pfam" id="PF13867">
    <property type="entry name" value="SAP30_Sin3_bdg"/>
    <property type="match status" value="1"/>
</dbReference>
<dbReference type="EMBL" id="AJWJ01000556">
    <property type="protein sequence ID" value="KAF2070015.1"/>
    <property type="molecule type" value="Genomic_DNA"/>
</dbReference>
<dbReference type="PANTHER" id="PTHR13286:SF23">
    <property type="entry name" value="HISTONE DEACETYLASE COMPLEX SUBUNIT SAP30 SIN3 BINDING DOMAIN-CONTAINING PROTEIN"/>
    <property type="match status" value="1"/>
</dbReference>
<dbReference type="PANTHER" id="PTHR13286">
    <property type="entry name" value="SAP30"/>
    <property type="match status" value="1"/>
</dbReference>
<dbReference type="InterPro" id="IPR024145">
    <property type="entry name" value="His_deAcase_SAP30/SAP30L"/>
</dbReference>
<dbReference type="Gene3D" id="6.10.160.20">
    <property type="match status" value="1"/>
</dbReference>
<proteinExistence type="inferred from homology"/>
<evidence type="ECO:0000313" key="9">
    <source>
        <dbReference type="Proteomes" id="UP000695562"/>
    </source>
</evidence>
<keyword evidence="5" id="KW-0804">Transcription</keyword>
<evidence type="ECO:0000256" key="4">
    <source>
        <dbReference type="ARBA" id="ARBA00023015"/>
    </source>
</evidence>
<keyword evidence="9" id="KW-1185">Reference proteome</keyword>
<evidence type="ECO:0000256" key="1">
    <source>
        <dbReference type="ARBA" id="ARBA00004123"/>
    </source>
</evidence>
<keyword evidence="3" id="KW-0678">Repressor</keyword>
<evidence type="ECO:0000313" key="8">
    <source>
        <dbReference type="EMBL" id="KAF2070015.1"/>
    </source>
</evidence>
<dbReference type="InterPro" id="IPR025718">
    <property type="entry name" value="SAP30_Sin3-bd"/>
</dbReference>
<evidence type="ECO:0000259" key="7">
    <source>
        <dbReference type="Pfam" id="PF13867"/>
    </source>
</evidence>
<protein>
    <recommendedName>
        <fullName evidence="7">Histone deacetylase complex subunit SAP30 Sin3 binding domain-containing protein</fullName>
    </recommendedName>
</protein>
<comment type="subcellular location">
    <subcellularLocation>
        <location evidence="1">Nucleus</location>
    </subcellularLocation>
</comment>
<feature type="domain" description="Histone deacetylase complex subunit SAP30 Sin3 binding" evidence="7">
    <location>
        <begin position="96"/>
        <end position="148"/>
    </location>
</feature>
<evidence type="ECO:0000256" key="2">
    <source>
        <dbReference type="ARBA" id="ARBA00006283"/>
    </source>
</evidence>
<dbReference type="AlphaFoldDB" id="A0A8J4PL87"/>
<dbReference type="GO" id="GO:0005634">
    <property type="term" value="C:nucleus"/>
    <property type="evidence" value="ECO:0007669"/>
    <property type="project" value="UniProtKB-SubCell"/>
</dbReference>
<dbReference type="Proteomes" id="UP000695562">
    <property type="component" value="Unassembled WGS sequence"/>
</dbReference>
<keyword evidence="6" id="KW-0539">Nucleus</keyword>
<keyword evidence="4" id="KW-0805">Transcription regulation</keyword>
<accession>A0A8J4PL87</accession>
<evidence type="ECO:0000256" key="3">
    <source>
        <dbReference type="ARBA" id="ARBA00022491"/>
    </source>
</evidence>
<comment type="similarity">
    <text evidence="2">Belongs to the SAP30 family.</text>
</comment>
<dbReference type="InterPro" id="IPR038291">
    <property type="entry name" value="SAP30_C_sf"/>
</dbReference>
<name>A0A8J4PL87_9MYCE</name>